<gene>
    <name evidence="1" type="ORF">TIFTF001_046136</name>
</gene>
<comment type="caution">
    <text evidence="1">The sequence shown here is derived from an EMBL/GenBank/DDBJ whole genome shotgun (WGS) entry which is preliminary data.</text>
</comment>
<keyword evidence="2" id="KW-1185">Reference proteome</keyword>
<sequence length="195" mass="21245">MASWSHHEFFYLSRSRHSLASREDSTFQLTCFPNQDSGATARLLGSGSSGTTSKSLTMATRTLFGSRFQNAWIALPGRVEPFNSASYVVVASSSYLRLLAFNLHFHLTSKAAGEVFEAEARRCLRDATRKTLATGGQSWEGLGGKHTVDEVDPAQGVTLHLSSIVDDGGPGEEHFTVLQHYQHLVFRQAIIGAGV</sequence>
<name>A0AA88CML9_FICCA</name>
<dbReference type="Proteomes" id="UP001187192">
    <property type="component" value="Unassembled WGS sequence"/>
</dbReference>
<dbReference type="AlphaFoldDB" id="A0AA88CML9"/>
<accession>A0AA88CML9</accession>
<evidence type="ECO:0000313" key="2">
    <source>
        <dbReference type="Proteomes" id="UP001187192"/>
    </source>
</evidence>
<organism evidence="1 2">
    <name type="scientific">Ficus carica</name>
    <name type="common">Common fig</name>
    <dbReference type="NCBI Taxonomy" id="3494"/>
    <lineage>
        <taxon>Eukaryota</taxon>
        <taxon>Viridiplantae</taxon>
        <taxon>Streptophyta</taxon>
        <taxon>Embryophyta</taxon>
        <taxon>Tracheophyta</taxon>
        <taxon>Spermatophyta</taxon>
        <taxon>Magnoliopsida</taxon>
        <taxon>eudicotyledons</taxon>
        <taxon>Gunneridae</taxon>
        <taxon>Pentapetalae</taxon>
        <taxon>rosids</taxon>
        <taxon>fabids</taxon>
        <taxon>Rosales</taxon>
        <taxon>Moraceae</taxon>
        <taxon>Ficeae</taxon>
        <taxon>Ficus</taxon>
    </lineage>
</organism>
<protein>
    <submittedName>
        <fullName evidence="1">Uncharacterized protein</fullName>
    </submittedName>
</protein>
<proteinExistence type="predicted"/>
<evidence type="ECO:0000313" key="1">
    <source>
        <dbReference type="EMBL" id="GMN27398.1"/>
    </source>
</evidence>
<reference evidence="1" key="1">
    <citation type="submission" date="2023-07" db="EMBL/GenBank/DDBJ databases">
        <title>draft genome sequence of fig (Ficus carica).</title>
        <authorList>
            <person name="Takahashi T."/>
            <person name="Nishimura K."/>
        </authorList>
    </citation>
    <scope>NUCLEOTIDE SEQUENCE</scope>
</reference>
<dbReference type="EMBL" id="BTGU01004456">
    <property type="protein sequence ID" value="GMN27398.1"/>
    <property type="molecule type" value="Genomic_DNA"/>
</dbReference>